<protein>
    <submittedName>
        <fullName evidence="1">Uncharacterized protein</fullName>
    </submittedName>
</protein>
<evidence type="ECO:0000313" key="1">
    <source>
        <dbReference type="EMBL" id="KAK3515756.1"/>
    </source>
</evidence>
<organism evidence="1 2">
    <name type="scientific">Hemibagrus guttatus</name>
    <dbReference type="NCBI Taxonomy" id="175788"/>
    <lineage>
        <taxon>Eukaryota</taxon>
        <taxon>Metazoa</taxon>
        <taxon>Chordata</taxon>
        <taxon>Craniata</taxon>
        <taxon>Vertebrata</taxon>
        <taxon>Euteleostomi</taxon>
        <taxon>Actinopterygii</taxon>
        <taxon>Neopterygii</taxon>
        <taxon>Teleostei</taxon>
        <taxon>Ostariophysi</taxon>
        <taxon>Siluriformes</taxon>
        <taxon>Bagridae</taxon>
        <taxon>Hemibagrus</taxon>
    </lineage>
</organism>
<keyword evidence="2" id="KW-1185">Reference proteome</keyword>
<sequence length="159" mass="18649">MLKDLKTALRHLQDRCRLLKKVKSNYDQTAKCIKYQGKKTEQQIKNEFETLHQFLHEEQASRLAALRQEEVQKSLMIKQKIEEINILISYFAYILNMIKDEMGSENISFVENLRAVAKARAQCSLQEPQMSSGALIDEAKHLGNLTFRVWEKMQEIVQY</sequence>
<proteinExistence type="predicted"/>
<reference evidence="1" key="1">
    <citation type="submission" date="2023-06" db="EMBL/GenBank/DDBJ databases">
        <title>Male Hemibagrus guttatus genome.</title>
        <authorList>
            <person name="Bian C."/>
        </authorList>
    </citation>
    <scope>NUCLEOTIDE SEQUENCE</scope>
    <source>
        <strain evidence="1">Male_cb2023</strain>
        <tissue evidence="1">Muscle</tissue>
    </source>
</reference>
<comment type="caution">
    <text evidence="1">The sequence shown here is derived from an EMBL/GenBank/DDBJ whole genome shotgun (WGS) entry which is preliminary data.</text>
</comment>
<dbReference type="AlphaFoldDB" id="A0AAE0USA2"/>
<name>A0AAE0USA2_9TELE</name>
<accession>A0AAE0USA2</accession>
<gene>
    <name evidence="1" type="ORF">QTP70_030200</name>
</gene>
<dbReference type="Proteomes" id="UP001274896">
    <property type="component" value="Unassembled WGS sequence"/>
</dbReference>
<dbReference type="EMBL" id="JAUCMX010000020">
    <property type="protein sequence ID" value="KAK3515756.1"/>
    <property type="molecule type" value="Genomic_DNA"/>
</dbReference>
<feature type="non-terminal residue" evidence="1">
    <location>
        <position position="1"/>
    </location>
</feature>
<evidence type="ECO:0000313" key="2">
    <source>
        <dbReference type="Proteomes" id="UP001274896"/>
    </source>
</evidence>